<keyword evidence="1" id="KW-1133">Transmembrane helix</keyword>
<sequence length="76" mass="8253">MNTVVGNPHGLSNIYLVIILILAMGSCTFGLVNLSSAAFRVPDYQSDIEQSDRFIIGLFNVVISVVAIYTVVFIAM</sequence>
<dbReference type="RefSeq" id="WP_321562943.1">
    <property type="nucleotide sequence ID" value="NZ_CP139558.1"/>
</dbReference>
<evidence type="ECO:0000256" key="1">
    <source>
        <dbReference type="SAM" id="Phobius"/>
    </source>
</evidence>
<evidence type="ECO:0000313" key="2">
    <source>
        <dbReference type="EMBL" id="WPU93813.1"/>
    </source>
</evidence>
<feature type="transmembrane region" description="Helical" evidence="1">
    <location>
        <begin position="12"/>
        <end position="34"/>
    </location>
</feature>
<feature type="transmembrane region" description="Helical" evidence="1">
    <location>
        <begin position="54"/>
        <end position="75"/>
    </location>
</feature>
<organism evidence="2 3">
    <name type="scientific">Mucilaginibacter sabulilitoris</name>
    <dbReference type="NCBI Taxonomy" id="1173583"/>
    <lineage>
        <taxon>Bacteria</taxon>
        <taxon>Pseudomonadati</taxon>
        <taxon>Bacteroidota</taxon>
        <taxon>Sphingobacteriia</taxon>
        <taxon>Sphingobacteriales</taxon>
        <taxon>Sphingobacteriaceae</taxon>
        <taxon>Mucilaginibacter</taxon>
    </lineage>
</organism>
<name>A0ABZ0TNX3_9SPHI</name>
<reference evidence="2 3" key="1">
    <citation type="submission" date="2023-11" db="EMBL/GenBank/DDBJ databases">
        <title>Analysis of the Genomes of Mucilaginibacter gossypii cycad 4 and M. sabulilitoris SNA2: microbes with the potential for plant growth promotion.</title>
        <authorList>
            <person name="Hirsch A.M."/>
            <person name="Humm E."/>
            <person name="Rubbi M."/>
            <person name="Del Vecchio G."/>
            <person name="Ha S.M."/>
            <person name="Pellegrini M."/>
            <person name="Gunsalus R.P."/>
        </authorList>
    </citation>
    <scope>NUCLEOTIDE SEQUENCE [LARGE SCALE GENOMIC DNA]</scope>
    <source>
        <strain evidence="2 3">SNA2</strain>
    </source>
</reference>
<proteinExistence type="predicted"/>
<keyword evidence="1" id="KW-0812">Transmembrane</keyword>
<evidence type="ECO:0000313" key="3">
    <source>
        <dbReference type="Proteomes" id="UP001324380"/>
    </source>
</evidence>
<gene>
    <name evidence="2" type="ORF">SNE25_31325</name>
</gene>
<protein>
    <submittedName>
        <fullName evidence="2">Uncharacterized protein</fullName>
    </submittedName>
</protein>
<accession>A0ABZ0TNX3</accession>
<keyword evidence="3" id="KW-1185">Reference proteome</keyword>
<dbReference type="Proteomes" id="UP001324380">
    <property type="component" value="Chromosome"/>
</dbReference>
<keyword evidence="1" id="KW-0472">Membrane</keyword>
<dbReference type="EMBL" id="CP139558">
    <property type="protein sequence ID" value="WPU93813.1"/>
    <property type="molecule type" value="Genomic_DNA"/>
</dbReference>